<accession>A0ABX7X973</accession>
<dbReference type="Proteomes" id="UP000672027">
    <property type="component" value="Chromosome"/>
</dbReference>
<dbReference type="SUPFAM" id="SSF55729">
    <property type="entry name" value="Acyl-CoA N-acyltransferases (Nat)"/>
    <property type="match status" value="1"/>
</dbReference>
<organism evidence="2 3">
    <name type="scientific">Candidatus Thiothrix anitrata</name>
    <dbReference type="NCBI Taxonomy" id="2823902"/>
    <lineage>
        <taxon>Bacteria</taxon>
        <taxon>Pseudomonadati</taxon>
        <taxon>Pseudomonadota</taxon>
        <taxon>Gammaproteobacteria</taxon>
        <taxon>Thiotrichales</taxon>
        <taxon>Thiotrichaceae</taxon>
        <taxon>Thiothrix</taxon>
    </lineage>
</organism>
<keyword evidence="3" id="KW-1185">Reference proteome</keyword>
<dbReference type="Gene3D" id="3.40.630.30">
    <property type="match status" value="1"/>
</dbReference>
<dbReference type="Pfam" id="PF13508">
    <property type="entry name" value="Acetyltransf_7"/>
    <property type="match status" value="1"/>
</dbReference>
<protein>
    <submittedName>
        <fullName evidence="2">GNAT family N-acetyltransferase</fullName>
    </submittedName>
</protein>
<evidence type="ECO:0000313" key="2">
    <source>
        <dbReference type="EMBL" id="QTR51793.1"/>
    </source>
</evidence>
<evidence type="ECO:0000259" key="1">
    <source>
        <dbReference type="Pfam" id="PF13508"/>
    </source>
</evidence>
<evidence type="ECO:0000313" key="3">
    <source>
        <dbReference type="Proteomes" id="UP000672027"/>
    </source>
</evidence>
<dbReference type="InterPro" id="IPR000182">
    <property type="entry name" value="GNAT_dom"/>
</dbReference>
<dbReference type="CDD" id="cd04301">
    <property type="entry name" value="NAT_SF"/>
    <property type="match status" value="1"/>
</dbReference>
<dbReference type="InterPro" id="IPR016181">
    <property type="entry name" value="Acyl_CoA_acyltransferase"/>
</dbReference>
<gene>
    <name evidence="2" type="ORF">J8380_09225</name>
</gene>
<proteinExistence type="predicted"/>
<name>A0ABX7X973_9GAMM</name>
<dbReference type="EMBL" id="CP072800">
    <property type="protein sequence ID" value="QTR51793.1"/>
    <property type="molecule type" value="Genomic_DNA"/>
</dbReference>
<feature type="domain" description="N-acetyltransferase" evidence="1">
    <location>
        <begin position="84"/>
        <end position="148"/>
    </location>
</feature>
<reference evidence="2 3" key="1">
    <citation type="submission" date="2021-04" db="EMBL/GenBank/DDBJ databases">
        <title>Genomics, taxonomy and metabolism of representatives of sulfur bacteria of the genus Thiothrix: Thiothrix fructosivorans QT, Thiothrix unzii A1T and three new species, Thiothrix subterranea sp. nov., Thiothrix litoralis sp. nov. and 'Candidatus Thiothrix anitrata' sp. nov.</title>
        <authorList>
            <person name="Ravin N.V."/>
            <person name="Smolyakov D."/>
            <person name="Rudenko T.S."/>
            <person name="Mardanov A.V."/>
            <person name="Beletsky A.V."/>
            <person name="Markov N.D."/>
            <person name="Fomenkov A.I."/>
            <person name="Roberts R.J."/>
            <person name="Karnachuk O.V."/>
            <person name="Novikov A."/>
            <person name="Grabovich M.Y."/>
        </authorList>
    </citation>
    <scope>NUCLEOTIDE SEQUENCE [LARGE SCALE GENOMIC DNA]</scope>
    <source>
        <strain evidence="2 3">A52</strain>
    </source>
</reference>
<sequence length="173" mass="19955">MLFSFTNQTKSTILCAKEDSDQILGFICGSNETKNFYSQLLKRIPTLLIPLIKSILKEEKILKKIIVKSFSILTKKQANSNVNQHDFGEIYSLAVHEQASRKGVGSRLLNEYIKQEKYSSSKKGVFITTDNNSSNKAVIDFYKKNKFKHTSDFIQYPSRKMSIYTYHFTDKET</sequence>